<feature type="region of interest" description="Disordered" evidence="1">
    <location>
        <begin position="1"/>
        <end position="23"/>
    </location>
</feature>
<reference evidence="2" key="2">
    <citation type="journal article" date="2015" name="Fish Shellfish Immunol.">
        <title>Early steps in the European eel (Anguilla anguilla)-Vibrio vulnificus interaction in the gills: Role of the RtxA13 toxin.</title>
        <authorList>
            <person name="Callol A."/>
            <person name="Pajuelo D."/>
            <person name="Ebbesson L."/>
            <person name="Teles M."/>
            <person name="MacKenzie S."/>
            <person name="Amaro C."/>
        </authorList>
    </citation>
    <scope>NUCLEOTIDE SEQUENCE</scope>
</reference>
<dbReference type="AlphaFoldDB" id="A0A0E9SI08"/>
<evidence type="ECO:0000313" key="2">
    <source>
        <dbReference type="EMBL" id="JAH40877.1"/>
    </source>
</evidence>
<protein>
    <submittedName>
        <fullName evidence="2">Uncharacterized protein</fullName>
    </submittedName>
</protein>
<reference evidence="2" key="1">
    <citation type="submission" date="2014-11" db="EMBL/GenBank/DDBJ databases">
        <authorList>
            <person name="Amaro Gonzalez C."/>
        </authorList>
    </citation>
    <scope>NUCLEOTIDE SEQUENCE</scope>
</reference>
<proteinExistence type="predicted"/>
<accession>A0A0E9SI08</accession>
<name>A0A0E9SI08_ANGAN</name>
<dbReference type="EMBL" id="GBXM01067700">
    <property type="protein sequence ID" value="JAH40877.1"/>
    <property type="molecule type" value="Transcribed_RNA"/>
</dbReference>
<sequence>MANIRPSPRWCPVTSHSTKADEDVDQEDTRYNCSIIGLGRCKNFQTDFNN</sequence>
<evidence type="ECO:0000256" key="1">
    <source>
        <dbReference type="SAM" id="MobiDB-lite"/>
    </source>
</evidence>
<organism evidence="2">
    <name type="scientific">Anguilla anguilla</name>
    <name type="common">European freshwater eel</name>
    <name type="synonym">Muraena anguilla</name>
    <dbReference type="NCBI Taxonomy" id="7936"/>
    <lineage>
        <taxon>Eukaryota</taxon>
        <taxon>Metazoa</taxon>
        <taxon>Chordata</taxon>
        <taxon>Craniata</taxon>
        <taxon>Vertebrata</taxon>
        <taxon>Euteleostomi</taxon>
        <taxon>Actinopterygii</taxon>
        <taxon>Neopterygii</taxon>
        <taxon>Teleostei</taxon>
        <taxon>Anguilliformes</taxon>
        <taxon>Anguillidae</taxon>
        <taxon>Anguilla</taxon>
    </lineage>
</organism>